<accession>A0A4S4N1W8</accession>
<keyword evidence="6" id="KW-1185">Reference proteome</keyword>
<comment type="caution">
    <text evidence="5">The sequence shown here is derived from an EMBL/GenBank/DDBJ whole genome shotgun (WGS) entry which is preliminary data.</text>
</comment>
<feature type="compositionally biased region" description="Polar residues" evidence="1">
    <location>
        <begin position="242"/>
        <end position="253"/>
    </location>
</feature>
<dbReference type="InterPro" id="IPR040768">
    <property type="entry name" value="Vid27_PH"/>
</dbReference>
<evidence type="ECO:0000313" key="6">
    <source>
        <dbReference type="Proteomes" id="UP000308730"/>
    </source>
</evidence>
<evidence type="ECO:0000259" key="4">
    <source>
        <dbReference type="Pfam" id="PF17748"/>
    </source>
</evidence>
<feature type="domain" description="Vid27 N-terminal" evidence="4">
    <location>
        <begin position="89"/>
        <end position="252"/>
    </location>
</feature>
<feature type="domain" description="Vacuolar import/degradation Vid27 C-terminal" evidence="2">
    <location>
        <begin position="487"/>
        <end position="837"/>
    </location>
</feature>
<feature type="region of interest" description="Disordered" evidence="1">
    <location>
        <begin position="242"/>
        <end position="289"/>
    </location>
</feature>
<dbReference type="InterPro" id="IPR011044">
    <property type="entry name" value="Quino_amine_DH_bsu"/>
</dbReference>
<proteinExistence type="predicted"/>
<name>A0A4S4N1W8_9APHY</name>
<dbReference type="EMBL" id="SGPM01000013">
    <property type="protein sequence ID" value="THH32924.1"/>
    <property type="molecule type" value="Genomic_DNA"/>
</dbReference>
<dbReference type="InterPro" id="IPR040458">
    <property type="entry name" value="Vid27"/>
</dbReference>
<sequence length="850" mass="95462">MVGSERMITLRVEFAREKFVRPISLGGRCKVPAEEDVRKMPRFVLDAVSELGEPGNVFRNTGQRVTLARPVFVSALSTNGGLSSTVIIMNIFRSLIGKVWQDPNAAEVVKISEGQLFLVRSGTVRSDRECIYNDAMVTIRRISNVEHNFQLVVTRVYEEGDQELLEDEDETDEERVFLISEELEFRTGETEGDYTFVWRDLEGDVDEFYEFVAGTTNAPMRAFFETCMYRAMYERKYKKSADNTSDSDLTQFIWQPPAPKTKGKDKATRKASSSTKEEPQESVVVPSSPPAQEAVVTTAASVAANLPPAICEAEAELYLWNKETGYFTKEDDVVARLVQLENQGPHNYWLMAAGQHGQVLAHRVRPEMNHRWSTRASSLTWNNESPSGDQSSWCFRFSSAEDMEKFQAIFVQALWETLHNASWEKMKADEQAYVMSSNEDVEMVDVENDSDEEDAVVEELDKSDDEEEEEEILEDPEDLPPPLAKGERNSQLTVGYKGDRSYVVRGNNIGVFSHTGDDQVKYYSTISKIAGPKGKAFKPKHVMLHDQDTKMVLMDPNERGSLFSLDIERGKIIEEWKVHEDINVDNIAPDNKFAQMTPEQTLVGTSHNALFRIDPRISGTKMVDSQYKQYVSKNKFSGVTTTASGKLAVASEKGDIRLFDSIGKNAKTALPPLGDPILGVDVTANGRWIVATTKTYLLLIDTLIGEGRYTGSLGFDRSFPANAKPIPRRLQLRAEHVAYMNNTVSFSPARFNIGEGQDENAIITSTGNFVVAWDFAKVRKGHLDKYEIKKYEDFVVQDNFKFGDDKSIIVALQNNVLAVNKKNLKRPTRASLATPSRNLASKSGIVNSPY</sequence>
<feature type="region of interest" description="Disordered" evidence="1">
    <location>
        <begin position="447"/>
        <end position="490"/>
    </location>
</feature>
<dbReference type="Pfam" id="PF17748">
    <property type="entry name" value="VID27_N"/>
    <property type="match status" value="1"/>
</dbReference>
<dbReference type="AlphaFoldDB" id="A0A4S4N1W8"/>
<evidence type="ECO:0000259" key="3">
    <source>
        <dbReference type="Pfam" id="PF17747"/>
    </source>
</evidence>
<dbReference type="PANTHER" id="PTHR31913:SF0">
    <property type="entry name" value="VACUOLAR IMPORT AND DEGRADATION PROTEIN 27"/>
    <property type="match status" value="1"/>
</dbReference>
<feature type="domain" description="Vid27 PH-like" evidence="3">
    <location>
        <begin position="310"/>
        <end position="417"/>
    </location>
</feature>
<evidence type="ECO:0000259" key="2">
    <source>
        <dbReference type="Pfam" id="PF08553"/>
    </source>
</evidence>
<gene>
    <name evidence="5" type="ORF">EUX98_g1299</name>
</gene>
<dbReference type="Proteomes" id="UP000308730">
    <property type="component" value="Unassembled WGS sequence"/>
</dbReference>
<evidence type="ECO:0000313" key="5">
    <source>
        <dbReference type="EMBL" id="THH32924.1"/>
    </source>
</evidence>
<feature type="compositionally biased region" description="Acidic residues" evidence="1">
    <location>
        <begin position="447"/>
        <end position="478"/>
    </location>
</feature>
<evidence type="ECO:0000256" key="1">
    <source>
        <dbReference type="SAM" id="MobiDB-lite"/>
    </source>
</evidence>
<protein>
    <recommendedName>
        <fullName evidence="7">Vacuolar import/degradation Vid27 C-terminal domain-containing protein</fullName>
    </recommendedName>
</protein>
<dbReference type="Pfam" id="PF17747">
    <property type="entry name" value="VID27_PH"/>
    <property type="match status" value="1"/>
</dbReference>
<dbReference type="InterPro" id="IPR040979">
    <property type="entry name" value="Vid27_N"/>
</dbReference>
<dbReference type="GO" id="GO:0005737">
    <property type="term" value="C:cytoplasm"/>
    <property type="evidence" value="ECO:0007669"/>
    <property type="project" value="TreeGrafter"/>
</dbReference>
<organism evidence="5 6">
    <name type="scientific">Antrodiella citrinella</name>
    <dbReference type="NCBI Taxonomy" id="2447956"/>
    <lineage>
        <taxon>Eukaryota</taxon>
        <taxon>Fungi</taxon>
        <taxon>Dikarya</taxon>
        <taxon>Basidiomycota</taxon>
        <taxon>Agaricomycotina</taxon>
        <taxon>Agaricomycetes</taxon>
        <taxon>Polyporales</taxon>
        <taxon>Steccherinaceae</taxon>
        <taxon>Antrodiella</taxon>
    </lineage>
</organism>
<dbReference type="GO" id="GO:0005634">
    <property type="term" value="C:nucleus"/>
    <property type="evidence" value="ECO:0007669"/>
    <property type="project" value="TreeGrafter"/>
</dbReference>
<dbReference type="Pfam" id="PF08553">
    <property type="entry name" value="VID27"/>
    <property type="match status" value="1"/>
</dbReference>
<dbReference type="InterPro" id="IPR013863">
    <property type="entry name" value="VID27_C"/>
</dbReference>
<dbReference type="PANTHER" id="PTHR31913">
    <property type="entry name" value="VACUOLAR IMPORT AND DEGRADATION PROTEIN 27"/>
    <property type="match status" value="1"/>
</dbReference>
<dbReference type="OrthoDB" id="10251113at2759"/>
<dbReference type="SUPFAM" id="SSF50969">
    <property type="entry name" value="YVTN repeat-like/Quinoprotein amine dehydrogenase"/>
    <property type="match status" value="1"/>
</dbReference>
<evidence type="ECO:0008006" key="7">
    <source>
        <dbReference type="Google" id="ProtNLM"/>
    </source>
</evidence>
<reference evidence="5 6" key="1">
    <citation type="submission" date="2019-02" db="EMBL/GenBank/DDBJ databases">
        <title>Genome sequencing of the rare red list fungi Antrodiella citrinella (Flaviporus citrinellus).</title>
        <authorList>
            <person name="Buettner E."/>
            <person name="Kellner H."/>
        </authorList>
    </citation>
    <scope>NUCLEOTIDE SEQUENCE [LARGE SCALE GENOMIC DNA]</scope>
    <source>
        <strain evidence="5 6">DSM 108506</strain>
    </source>
</reference>